<evidence type="ECO:0000256" key="3">
    <source>
        <dbReference type="ARBA" id="ARBA00022679"/>
    </source>
</evidence>
<dbReference type="InterPro" id="IPR053888">
    <property type="entry name" value="MRM3-like_sub_bind"/>
</dbReference>
<gene>
    <name evidence="6" type="ORF">LNINA_LOCUS11211</name>
</gene>
<keyword evidence="7" id="KW-1185">Reference proteome</keyword>
<dbReference type="InterPro" id="IPR029064">
    <property type="entry name" value="Ribosomal_eL30-like_sf"/>
</dbReference>
<dbReference type="PANTHER" id="PTHR43191">
    <property type="entry name" value="RRNA METHYLTRANSFERASE 3"/>
    <property type="match status" value="1"/>
</dbReference>
<dbReference type="SMART" id="SM00967">
    <property type="entry name" value="SpoU_sub_bind"/>
    <property type="match status" value="1"/>
</dbReference>
<dbReference type="Gene3D" id="3.40.1280.10">
    <property type="match status" value="1"/>
</dbReference>
<dbReference type="PANTHER" id="PTHR43191:SF2">
    <property type="entry name" value="RRNA METHYLTRANSFERASE 3, MITOCHONDRIAL"/>
    <property type="match status" value="1"/>
</dbReference>
<dbReference type="Pfam" id="PF00588">
    <property type="entry name" value="SpoU_methylase"/>
    <property type="match status" value="1"/>
</dbReference>
<comment type="caution">
    <text evidence="6">The sequence shown here is derived from an EMBL/GenBank/DDBJ whole genome shotgun (WGS) entry which is preliminary data.</text>
</comment>
<dbReference type="GO" id="GO:0006396">
    <property type="term" value="P:RNA processing"/>
    <property type="evidence" value="ECO:0007669"/>
    <property type="project" value="InterPro"/>
</dbReference>
<organism evidence="6 7">
    <name type="scientific">Leptosia nina</name>
    <dbReference type="NCBI Taxonomy" id="320188"/>
    <lineage>
        <taxon>Eukaryota</taxon>
        <taxon>Metazoa</taxon>
        <taxon>Ecdysozoa</taxon>
        <taxon>Arthropoda</taxon>
        <taxon>Hexapoda</taxon>
        <taxon>Insecta</taxon>
        <taxon>Pterygota</taxon>
        <taxon>Neoptera</taxon>
        <taxon>Endopterygota</taxon>
        <taxon>Lepidoptera</taxon>
        <taxon>Glossata</taxon>
        <taxon>Ditrysia</taxon>
        <taxon>Papilionoidea</taxon>
        <taxon>Pieridae</taxon>
        <taxon>Pierinae</taxon>
        <taxon>Leptosia</taxon>
    </lineage>
</organism>
<proteinExistence type="inferred from homology"/>
<dbReference type="SUPFAM" id="SSF75217">
    <property type="entry name" value="alpha/beta knot"/>
    <property type="match status" value="1"/>
</dbReference>
<accession>A0AAV1JTJ1</accession>
<sequence>MASKVYRLSTSLNYVLTVSSTRLYSRWMHRRPAKVILPMNANSNVTLKKEKIIDLQPEKLQQVKKDNLDNENNKKGTGILSEINDPPLHPKPSKGIKEIRVNKLKQRNFYLSQKKVFDDNGEIIYEKLKENDSRISSLLVKLKSKKERQRTNQMLVEGWRLIVDGLESKCKLKYVIFSQTKDLNNLHPFLPNTGVQIYKIAYKEIEKWSDVKTPPGIFGVFEMPTAENVKKLSKPLPLSFICDNIRNPGNLGGILRAAVGVGCEKVILTKGCVDLWDPKVIRTAAGAHFRQPIHTSVDWEEIPKLVNTNTSLFIADSNADDTNEIESKSVMSEIPVLPYYGVEFSNLNHVTLVIGGETEGISEDSYRFATIRNGLRLNIPLQRGVDSLNTGMATAVIAFEVRKQFLQAWAQHKMERKQIT</sequence>
<name>A0AAV1JTJ1_9NEOP</name>
<reference evidence="6 7" key="1">
    <citation type="submission" date="2023-11" db="EMBL/GenBank/DDBJ databases">
        <authorList>
            <person name="Okamura Y."/>
        </authorList>
    </citation>
    <scope>NUCLEOTIDE SEQUENCE [LARGE SCALE GENOMIC DNA]</scope>
</reference>
<keyword evidence="2" id="KW-0489">Methyltransferase</keyword>
<evidence type="ECO:0000313" key="6">
    <source>
        <dbReference type="EMBL" id="CAK1552146.1"/>
    </source>
</evidence>
<dbReference type="GO" id="GO:0003723">
    <property type="term" value="F:RNA binding"/>
    <property type="evidence" value="ECO:0007669"/>
    <property type="project" value="InterPro"/>
</dbReference>
<dbReference type="InterPro" id="IPR029026">
    <property type="entry name" value="tRNA_m1G_MTases_N"/>
</dbReference>
<dbReference type="Proteomes" id="UP001497472">
    <property type="component" value="Unassembled WGS sequence"/>
</dbReference>
<dbReference type="GO" id="GO:0008173">
    <property type="term" value="F:RNA methyltransferase activity"/>
    <property type="evidence" value="ECO:0007669"/>
    <property type="project" value="InterPro"/>
</dbReference>
<dbReference type="EMBL" id="CAVLEF010000132">
    <property type="protein sequence ID" value="CAK1552146.1"/>
    <property type="molecule type" value="Genomic_DNA"/>
</dbReference>
<dbReference type="Gene3D" id="3.30.1330.30">
    <property type="match status" value="1"/>
</dbReference>
<dbReference type="InterPro" id="IPR001537">
    <property type="entry name" value="SpoU_MeTrfase"/>
</dbReference>
<dbReference type="AlphaFoldDB" id="A0AAV1JTJ1"/>
<evidence type="ECO:0000256" key="4">
    <source>
        <dbReference type="SAM" id="MobiDB-lite"/>
    </source>
</evidence>
<dbReference type="CDD" id="cd18106">
    <property type="entry name" value="SpoU-like_RNMTL1"/>
    <property type="match status" value="1"/>
</dbReference>
<dbReference type="GO" id="GO:0032259">
    <property type="term" value="P:methylation"/>
    <property type="evidence" value="ECO:0007669"/>
    <property type="project" value="UniProtKB-KW"/>
</dbReference>
<evidence type="ECO:0000256" key="2">
    <source>
        <dbReference type="ARBA" id="ARBA00022603"/>
    </source>
</evidence>
<evidence type="ECO:0000313" key="7">
    <source>
        <dbReference type="Proteomes" id="UP001497472"/>
    </source>
</evidence>
<dbReference type="InterPro" id="IPR051259">
    <property type="entry name" value="rRNA_Methyltransferase"/>
</dbReference>
<feature type="domain" description="RNA 2-O ribose methyltransferase substrate binding" evidence="5">
    <location>
        <begin position="155"/>
        <end position="227"/>
    </location>
</feature>
<dbReference type="Pfam" id="PF22435">
    <property type="entry name" value="MRM3-like_sub_bind"/>
    <property type="match status" value="1"/>
</dbReference>
<protein>
    <recommendedName>
        <fullName evidence="5">RNA 2-O ribose methyltransferase substrate binding domain-containing protein</fullName>
    </recommendedName>
</protein>
<comment type="similarity">
    <text evidence="1">Belongs to the class IV-like SAM-binding methyltransferase superfamily. RNA methyltransferase TrmH family.</text>
</comment>
<keyword evidence="3" id="KW-0808">Transferase</keyword>
<evidence type="ECO:0000259" key="5">
    <source>
        <dbReference type="SMART" id="SM00967"/>
    </source>
</evidence>
<feature type="region of interest" description="Disordered" evidence="4">
    <location>
        <begin position="68"/>
        <end position="93"/>
    </location>
</feature>
<evidence type="ECO:0000256" key="1">
    <source>
        <dbReference type="ARBA" id="ARBA00007228"/>
    </source>
</evidence>
<dbReference type="InterPro" id="IPR029028">
    <property type="entry name" value="Alpha/beta_knot_MTases"/>
</dbReference>
<dbReference type="SUPFAM" id="SSF55315">
    <property type="entry name" value="L30e-like"/>
    <property type="match status" value="1"/>
</dbReference>
<dbReference type="GO" id="GO:0005737">
    <property type="term" value="C:cytoplasm"/>
    <property type="evidence" value="ECO:0007669"/>
    <property type="project" value="UniProtKB-ARBA"/>
</dbReference>
<dbReference type="InterPro" id="IPR013123">
    <property type="entry name" value="SpoU_subst-bd"/>
</dbReference>